<dbReference type="ExpressionAtlas" id="B2D159">
    <property type="expression patterns" value="baseline"/>
</dbReference>
<evidence type="ECO:0000256" key="1">
    <source>
        <dbReference type="SAM" id="SignalP"/>
    </source>
</evidence>
<dbReference type="AlphaFoldDB" id="B2D159"/>
<organism evidence="2">
    <name type="scientific">Brassica oleracea</name>
    <name type="common">Wild cabbage</name>
    <dbReference type="NCBI Taxonomy" id="3712"/>
    <lineage>
        <taxon>Eukaryota</taxon>
        <taxon>Viridiplantae</taxon>
        <taxon>Streptophyta</taxon>
        <taxon>Embryophyta</taxon>
        <taxon>Tracheophyta</taxon>
        <taxon>Spermatophyta</taxon>
        <taxon>Magnoliopsida</taxon>
        <taxon>eudicotyledons</taxon>
        <taxon>Gunneridae</taxon>
        <taxon>Pentapetalae</taxon>
        <taxon>rosids</taxon>
        <taxon>malvids</taxon>
        <taxon>Brassicales</taxon>
        <taxon>Brassicaceae</taxon>
        <taxon>Brassiceae</taxon>
        <taxon>Brassica</taxon>
    </lineage>
</organism>
<gene>
    <name evidence="2" type="ORF">B59J16.4</name>
</gene>
<feature type="chain" id="PRO_5002775343" evidence="1">
    <location>
        <begin position="28"/>
        <end position="162"/>
    </location>
</feature>
<proteinExistence type="predicted"/>
<dbReference type="EMBL" id="EU568372">
    <property type="protein sequence ID" value="ACB59197.1"/>
    <property type="molecule type" value="Genomic_DNA"/>
</dbReference>
<accession>B2D159</accession>
<keyword evidence="1" id="KW-0732">Signal</keyword>
<sequence length="162" mass="17502">MVISKKTIVKSLALVAIICIVMCTTEATNIGGGAMATDRKGCTSGACEEFFRDFKFLALFGIVMLIDLTGAFGSRSGVVGLFLDSLSSQAAADHLDISPLPLHSYWTLIFPSNSAILDRAVSFSVIANEQQQNGNVSGELILRAQYLITPNLIWIESKRNKN</sequence>
<name>B2D159_BRAOL</name>
<protein>
    <submittedName>
        <fullName evidence="2">BHLH family protein</fullName>
    </submittedName>
</protein>
<evidence type="ECO:0000313" key="2">
    <source>
        <dbReference type="EMBL" id="ACB59197.1"/>
    </source>
</evidence>
<reference evidence="2" key="1">
    <citation type="journal article" date="2009" name="Plant Cell Rep.">
        <title>Comparative sequence analysis for Brassica oleracea with similar sequences in B. rapa and Arabidopsis thaliana.</title>
        <authorList>
            <person name="Qiu D."/>
            <person name="Gao M."/>
            <person name="Li G."/>
            <person name="Quiros C."/>
        </authorList>
    </citation>
    <scope>NUCLEOTIDE SEQUENCE</scope>
</reference>
<feature type="signal peptide" evidence="1">
    <location>
        <begin position="1"/>
        <end position="27"/>
    </location>
</feature>